<dbReference type="PROSITE" id="PS00018">
    <property type="entry name" value="EF_HAND_1"/>
    <property type="match status" value="1"/>
</dbReference>
<evidence type="ECO:0000259" key="1">
    <source>
        <dbReference type="PROSITE" id="PS51766"/>
    </source>
</evidence>
<reference evidence="2 3" key="1">
    <citation type="journal article" date="2015" name="Nature">
        <title>rRNA introns, odd ribosomes, and small enigmatic genomes across a large radiation of phyla.</title>
        <authorList>
            <person name="Brown C.T."/>
            <person name="Hug L.A."/>
            <person name="Thomas B.C."/>
            <person name="Sharon I."/>
            <person name="Castelle C.J."/>
            <person name="Singh A."/>
            <person name="Wilkins M.J."/>
            <person name="Williams K.H."/>
            <person name="Banfield J.F."/>
        </authorList>
    </citation>
    <scope>NUCLEOTIDE SEQUENCE [LARGE SCALE GENOMIC DNA]</scope>
</reference>
<evidence type="ECO:0000313" key="3">
    <source>
        <dbReference type="Proteomes" id="UP000034081"/>
    </source>
</evidence>
<dbReference type="GO" id="GO:0000272">
    <property type="term" value="P:polysaccharide catabolic process"/>
    <property type="evidence" value="ECO:0007669"/>
    <property type="project" value="InterPro"/>
</dbReference>
<organism evidence="2 3">
    <name type="scientific">Candidatus Woesebacteria bacterium GW2011_GWB1_38_8</name>
    <dbReference type="NCBI Taxonomy" id="1618570"/>
    <lineage>
        <taxon>Bacteria</taxon>
        <taxon>Candidatus Woeseibacteriota</taxon>
    </lineage>
</organism>
<dbReference type="Pfam" id="PF00404">
    <property type="entry name" value="Dockerin_1"/>
    <property type="match status" value="1"/>
</dbReference>
<dbReference type="STRING" id="1618570.UT08_C0010G0062"/>
<dbReference type="CDD" id="cd14256">
    <property type="entry name" value="Dockerin_I"/>
    <property type="match status" value="1"/>
</dbReference>
<dbReference type="InterPro" id="IPR018247">
    <property type="entry name" value="EF_Hand_1_Ca_BS"/>
</dbReference>
<accession>A0A0G0LBB5</accession>
<dbReference type="PROSITE" id="PS51766">
    <property type="entry name" value="DOCKERIN"/>
    <property type="match status" value="1"/>
</dbReference>
<dbReference type="Gene3D" id="1.10.1330.10">
    <property type="entry name" value="Dockerin domain"/>
    <property type="match status" value="1"/>
</dbReference>
<comment type="caution">
    <text evidence="2">The sequence shown here is derived from an EMBL/GenBank/DDBJ whole genome shotgun (WGS) entry which is preliminary data.</text>
</comment>
<dbReference type="Proteomes" id="UP000034081">
    <property type="component" value="Unassembled WGS sequence"/>
</dbReference>
<dbReference type="Gene3D" id="2.60.40.3440">
    <property type="match status" value="1"/>
</dbReference>
<dbReference type="EMBL" id="LBVL01000010">
    <property type="protein sequence ID" value="KKQ85135.1"/>
    <property type="molecule type" value="Genomic_DNA"/>
</dbReference>
<dbReference type="GO" id="GO:0004553">
    <property type="term" value="F:hydrolase activity, hydrolyzing O-glycosyl compounds"/>
    <property type="evidence" value="ECO:0007669"/>
    <property type="project" value="InterPro"/>
</dbReference>
<evidence type="ECO:0000313" key="2">
    <source>
        <dbReference type="EMBL" id="KKQ85135.1"/>
    </source>
</evidence>
<feature type="domain" description="Dockerin" evidence="1">
    <location>
        <begin position="400"/>
        <end position="457"/>
    </location>
</feature>
<name>A0A0G0LBB5_9BACT</name>
<protein>
    <submittedName>
        <fullName evidence="2">RTX family of calcium-binding protein</fullName>
    </submittedName>
</protein>
<dbReference type="SUPFAM" id="SSF63446">
    <property type="entry name" value="Type I dockerin domain"/>
    <property type="match status" value="1"/>
</dbReference>
<dbReference type="Pfam" id="PF17963">
    <property type="entry name" value="Big_9"/>
    <property type="match status" value="1"/>
</dbReference>
<proteinExistence type="predicted"/>
<sequence>MRLLPYKILLFLFTLVFVTFYLSGNVLAEPTTETLPHKTDFLTFPYCVNNPVGGSYCGTTWYARASASQRSGYRSALKSSTKNYTHVYLSVTSSNAGHNFYTNPSGFHAILKETVDDGIKPVVWLTSDSGTWKDKPIADIQNDIKNLIQYTSGGVSVDSMVNSYEIGLEANEYWTQAEVNSIANFLDNLTTKPLAMHQTPGRWDYCKGQAWCDYMILQYGFGKTEDQIKTMTTNAINDLGKPVVAGEYNSDETVSGYEQISIRLGNAALTRCAAGFGNGATPGNVIWPSCSGSNTPTPTLRITPTSAPTLVQNQPPFAHNITVTTSQNTQVYIQLTFDDPDGPGPYTYTITQQPVNGTLTGTDNDRYYTPETGFTGTDTFKWKVRDGLADSNIATVTINIAVKPGDANGDGKVNIADYAIWLTNYNKNLSGPTFGDFNSNGKIDGIDFIIWLKNYTG</sequence>
<dbReference type="InterPro" id="IPR016134">
    <property type="entry name" value="Dockerin_dom"/>
</dbReference>
<dbReference type="InterPro" id="IPR002105">
    <property type="entry name" value="Dockerin_1_rpt"/>
</dbReference>
<dbReference type="AlphaFoldDB" id="A0A0G0LBB5"/>
<dbReference type="InterPro" id="IPR036439">
    <property type="entry name" value="Dockerin_dom_sf"/>
</dbReference>
<gene>
    <name evidence="2" type="ORF">UT08_C0010G0062</name>
</gene>